<dbReference type="KEGG" id="ngr:NAEGRDRAFT_78482"/>
<feature type="compositionally biased region" description="Low complexity" evidence="2">
    <location>
        <begin position="38"/>
        <end position="59"/>
    </location>
</feature>
<dbReference type="eggNOG" id="KOG0229">
    <property type="taxonomic scope" value="Eukaryota"/>
</dbReference>
<dbReference type="InterPro" id="IPR003409">
    <property type="entry name" value="MORN"/>
</dbReference>
<feature type="region of interest" description="Disordered" evidence="2">
    <location>
        <begin position="419"/>
        <end position="453"/>
    </location>
</feature>
<reference evidence="3 4" key="1">
    <citation type="journal article" date="2010" name="Cell">
        <title>The genome of Naegleria gruberi illuminates early eukaryotic versatility.</title>
        <authorList>
            <person name="Fritz-Laylin L.K."/>
            <person name="Prochnik S.E."/>
            <person name="Ginger M.L."/>
            <person name="Dacks J.B."/>
            <person name="Carpenter M.L."/>
            <person name="Field M.C."/>
            <person name="Kuo A."/>
            <person name="Paredez A."/>
            <person name="Chapman J."/>
            <person name="Pham J."/>
            <person name="Shu S."/>
            <person name="Neupane R."/>
            <person name="Cipriano M."/>
            <person name="Mancuso J."/>
            <person name="Tu H."/>
            <person name="Salamov A."/>
            <person name="Lindquist E."/>
            <person name="Shapiro H."/>
            <person name="Lucas S."/>
            <person name="Grigoriev I.V."/>
            <person name="Cande W.Z."/>
            <person name="Fulton C."/>
            <person name="Rokhsar D.S."/>
            <person name="Dawson S.C."/>
        </authorList>
    </citation>
    <scope>NUCLEOTIDE SEQUENCE [LARGE SCALE GENOMIC DNA]</scope>
    <source>
        <strain evidence="3 4">NEG-M</strain>
    </source>
</reference>
<name>D2V433_NAEGR</name>
<feature type="compositionally biased region" description="Polar residues" evidence="2">
    <location>
        <begin position="1"/>
        <end position="34"/>
    </location>
</feature>
<proteinExistence type="predicted"/>
<dbReference type="InParanoid" id="D2V433"/>
<dbReference type="RefSeq" id="XP_002681052.1">
    <property type="nucleotide sequence ID" value="XM_002681006.1"/>
</dbReference>
<evidence type="ECO:0000256" key="1">
    <source>
        <dbReference type="ARBA" id="ARBA00022737"/>
    </source>
</evidence>
<dbReference type="SMART" id="SM00698">
    <property type="entry name" value="MORN"/>
    <property type="match status" value="4"/>
</dbReference>
<dbReference type="Pfam" id="PF02493">
    <property type="entry name" value="MORN"/>
    <property type="match status" value="4"/>
</dbReference>
<dbReference type="STRING" id="5762.D2V433"/>
<evidence type="ECO:0000313" key="4">
    <source>
        <dbReference type="Proteomes" id="UP000006671"/>
    </source>
</evidence>
<dbReference type="PANTHER" id="PTHR43215">
    <property type="entry name" value="RADIAL SPOKE HEAD 1 HOMOLOG"/>
    <property type="match status" value="1"/>
</dbReference>
<evidence type="ECO:0000256" key="2">
    <source>
        <dbReference type="SAM" id="MobiDB-lite"/>
    </source>
</evidence>
<dbReference type="PANTHER" id="PTHR43215:SF14">
    <property type="entry name" value="RADIAL SPOKE HEAD 1 HOMOLOG"/>
    <property type="match status" value="1"/>
</dbReference>
<organism evidence="4">
    <name type="scientific">Naegleria gruberi</name>
    <name type="common">Amoeba</name>
    <dbReference type="NCBI Taxonomy" id="5762"/>
    <lineage>
        <taxon>Eukaryota</taxon>
        <taxon>Discoba</taxon>
        <taxon>Heterolobosea</taxon>
        <taxon>Tetramitia</taxon>
        <taxon>Eutetramitia</taxon>
        <taxon>Vahlkampfiidae</taxon>
        <taxon>Naegleria</taxon>
    </lineage>
</organism>
<keyword evidence="4" id="KW-1185">Reference proteome</keyword>
<feature type="region of interest" description="Disordered" evidence="2">
    <location>
        <begin position="110"/>
        <end position="142"/>
    </location>
</feature>
<feature type="compositionally biased region" description="Polar residues" evidence="2">
    <location>
        <begin position="60"/>
        <end position="69"/>
    </location>
</feature>
<protein>
    <submittedName>
        <fullName evidence="3">Morn repeat-containing protein</fullName>
    </submittedName>
</protein>
<feature type="region of interest" description="Disordered" evidence="2">
    <location>
        <begin position="172"/>
        <end position="201"/>
    </location>
</feature>
<dbReference type="SUPFAM" id="SSF82185">
    <property type="entry name" value="Histone H3 K4-specific methyltransferase SET7/9 N-terminal domain"/>
    <property type="match status" value="1"/>
</dbReference>
<dbReference type="VEuPathDB" id="AmoebaDB:NAEGRDRAFT_78482"/>
<gene>
    <name evidence="3" type="ORF">NAEGRDRAFT_78482</name>
</gene>
<feature type="compositionally biased region" description="Basic and acidic residues" evidence="2">
    <location>
        <begin position="433"/>
        <end position="453"/>
    </location>
</feature>
<dbReference type="AlphaFoldDB" id="D2V433"/>
<evidence type="ECO:0000313" key="3">
    <source>
        <dbReference type="EMBL" id="EFC48308.1"/>
    </source>
</evidence>
<dbReference type="OrthoDB" id="437960at2759"/>
<keyword evidence="1" id="KW-0677">Repeat</keyword>
<dbReference type="Proteomes" id="UP000006671">
    <property type="component" value="Unassembled WGS sequence"/>
</dbReference>
<accession>D2V433</accession>
<feature type="compositionally biased region" description="Low complexity" evidence="2">
    <location>
        <begin position="178"/>
        <end position="193"/>
    </location>
</feature>
<feature type="compositionally biased region" description="Low complexity" evidence="2">
    <location>
        <begin position="123"/>
        <end position="142"/>
    </location>
</feature>
<dbReference type="EMBL" id="GG738851">
    <property type="protein sequence ID" value="EFC48308.1"/>
    <property type="molecule type" value="Genomic_DNA"/>
</dbReference>
<feature type="region of interest" description="Disordered" evidence="2">
    <location>
        <begin position="1"/>
        <end position="69"/>
    </location>
</feature>
<dbReference type="GeneID" id="8848383"/>
<dbReference type="Gene3D" id="2.20.110.10">
    <property type="entry name" value="Histone H3 K4-specific methyltransferase SET7/9 N-terminal domain"/>
    <property type="match status" value="2"/>
</dbReference>
<sequence>MHSPSITAQPSPIVSATHHTTSNNSEGFSLLSRQSELHTTQHQPTSTHTPIMRMTTTTSFPTSNSMIFGSTTTTSNSSIFLQTSSNVPYNNNQQQQQPMITFNNRQDMMAISSSPLSNPPTNPFASPSSNNQSSSTASSSSIQPLTNVQQVNQNMYNNDQTPSFITSTVPMSTVMQPSNNTTSSSTSLTPANNDPNNTNSSLRFVTVTNAAGRYEGEVNVKNERHGKGTMYFAGGGFYKGYWVNDKMEGKGEYSWGDGNHYLGMFRDGKQNGVGVYEWPSGGKYIGHWKDDKMHGFGTYKRDDGIVYFGLWEDDHQSGMGLKVVPARFCHGESQKSFARRKFREIWKDKTLIYQKEIIEMPNVLALQEKNRLTDISIVCQSDDDQEPCYQDPIALQRFLRSSSSNLTLDFAKYFTISQNSDEESEPNRRKHYLEHDDQSPSDSKLTKYTHDRE</sequence>